<evidence type="ECO:0000313" key="1">
    <source>
        <dbReference type="EMBL" id="PPR02107.1"/>
    </source>
</evidence>
<comment type="caution">
    <text evidence="1">The sequence shown here is derived from an EMBL/GenBank/DDBJ whole genome shotgun (WGS) entry which is preliminary data.</text>
</comment>
<dbReference type="InParanoid" id="A0A409YGF5"/>
<evidence type="ECO:0000313" key="2">
    <source>
        <dbReference type="Proteomes" id="UP000284842"/>
    </source>
</evidence>
<keyword evidence="2" id="KW-1185">Reference proteome</keyword>
<gene>
    <name evidence="1" type="ORF">CVT24_011240</name>
</gene>
<sequence length="174" mass="20015">MSQASVTLFYDHFNRQYRNDILAITKSQDPIVGLTEHVIKATTFYMSQPQGSRNEWQVLSYTYDQLQLKGLVLVGFVHVYSTNKLHTFLKNKLVGSLEAQQPTKTHILGSWALNAVFEHIMERKLTLTQKQLFGKHVEEKLNECFQAASRHMMIQPAGILRLFQPRCYSVADAL</sequence>
<proteinExistence type="predicted"/>
<dbReference type="AlphaFoldDB" id="A0A409YGF5"/>
<dbReference type="EMBL" id="NHTK01001190">
    <property type="protein sequence ID" value="PPR02107.1"/>
    <property type="molecule type" value="Genomic_DNA"/>
</dbReference>
<protein>
    <submittedName>
        <fullName evidence="1">Uncharacterized protein</fullName>
    </submittedName>
</protein>
<dbReference type="Proteomes" id="UP000284842">
    <property type="component" value="Unassembled WGS sequence"/>
</dbReference>
<reference evidence="1 2" key="1">
    <citation type="journal article" date="2018" name="Evol. Lett.">
        <title>Horizontal gene cluster transfer increased hallucinogenic mushroom diversity.</title>
        <authorList>
            <person name="Reynolds H.T."/>
            <person name="Vijayakumar V."/>
            <person name="Gluck-Thaler E."/>
            <person name="Korotkin H.B."/>
            <person name="Matheny P.B."/>
            <person name="Slot J.C."/>
        </authorList>
    </citation>
    <scope>NUCLEOTIDE SEQUENCE [LARGE SCALE GENOMIC DNA]</scope>
    <source>
        <strain evidence="1 2">2629</strain>
    </source>
</reference>
<accession>A0A409YGF5</accession>
<name>A0A409YGF5_9AGAR</name>
<organism evidence="1 2">
    <name type="scientific">Panaeolus cyanescens</name>
    <dbReference type="NCBI Taxonomy" id="181874"/>
    <lineage>
        <taxon>Eukaryota</taxon>
        <taxon>Fungi</taxon>
        <taxon>Dikarya</taxon>
        <taxon>Basidiomycota</taxon>
        <taxon>Agaricomycotina</taxon>
        <taxon>Agaricomycetes</taxon>
        <taxon>Agaricomycetidae</taxon>
        <taxon>Agaricales</taxon>
        <taxon>Agaricineae</taxon>
        <taxon>Galeropsidaceae</taxon>
        <taxon>Panaeolus</taxon>
    </lineage>
</organism>